<protein>
    <recommendedName>
        <fullName evidence="3">Phage tail assembly protein</fullName>
    </recommendedName>
</protein>
<dbReference type="RefSeq" id="WP_050672539.1">
    <property type="nucleotide sequence ID" value="NZ_CVRL01000006.1"/>
</dbReference>
<proteinExistence type="predicted"/>
<accession>A0A0H5CY95</accession>
<dbReference type="EMBL" id="CVRL01000006">
    <property type="protein sequence ID" value="CRL09759.1"/>
    <property type="molecule type" value="Genomic_DNA"/>
</dbReference>
<evidence type="ECO:0008006" key="3">
    <source>
        <dbReference type="Google" id="ProtNLM"/>
    </source>
</evidence>
<name>A0A0H5CY95_9RHOB</name>
<evidence type="ECO:0000313" key="1">
    <source>
        <dbReference type="EMBL" id="CRL09759.1"/>
    </source>
</evidence>
<evidence type="ECO:0000313" key="2">
    <source>
        <dbReference type="Proteomes" id="UP000043764"/>
    </source>
</evidence>
<organism evidence="1 2">
    <name type="scientific">Phaeobacter italicus</name>
    <dbReference type="NCBI Taxonomy" id="481446"/>
    <lineage>
        <taxon>Bacteria</taxon>
        <taxon>Pseudomonadati</taxon>
        <taxon>Pseudomonadota</taxon>
        <taxon>Alphaproteobacteria</taxon>
        <taxon>Rhodobacterales</taxon>
        <taxon>Roseobacteraceae</taxon>
        <taxon>Phaeobacter</taxon>
    </lineage>
</organism>
<dbReference type="Proteomes" id="UP000043764">
    <property type="component" value="Unassembled WGS sequence"/>
</dbReference>
<keyword evidence="2" id="KW-1185">Reference proteome</keyword>
<gene>
    <name evidence="1" type="ORF">NIT7321_00593</name>
</gene>
<reference evidence="2" key="1">
    <citation type="submission" date="2015-05" db="EMBL/GenBank/DDBJ databases">
        <authorList>
            <person name="Rodrigo-Torres Lidia"/>
            <person name="Arahal R.David."/>
        </authorList>
    </citation>
    <scope>NUCLEOTIDE SEQUENCE [LARGE SCALE GENOMIC DNA]</scope>
    <source>
        <strain evidence="2">CECT 7321</strain>
    </source>
</reference>
<sequence>MDLPITVPLKRSVIHDGKTYDALTLDEPCLDDQIAYQELLETVTLVPSPESDGGEPLTSARDAMLVTRFWISRLAGVPEAVAGKLKSEDQAEVTRVLDRLWGAVDPDPAGNDEAA</sequence>
<dbReference type="AlphaFoldDB" id="A0A0H5CY95"/>